<proteinExistence type="predicted"/>
<organism evidence="2 3">
    <name type="scientific">Serratia rubidaea</name>
    <name type="common">Serratia marinorubra</name>
    <dbReference type="NCBI Taxonomy" id="61652"/>
    <lineage>
        <taxon>Bacteria</taxon>
        <taxon>Pseudomonadati</taxon>
        <taxon>Pseudomonadota</taxon>
        <taxon>Gammaproteobacteria</taxon>
        <taxon>Enterobacterales</taxon>
        <taxon>Yersiniaceae</taxon>
        <taxon>Serratia</taxon>
    </lineage>
</organism>
<feature type="region of interest" description="Disordered" evidence="1">
    <location>
        <begin position="37"/>
        <end position="59"/>
    </location>
</feature>
<evidence type="ECO:0000313" key="2">
    <source>
        <dbReference type="EMBL" id="VEA69787.1"/>
    </source>
</evidence>
<dbReference type="EMBL" id="LR134155">
    <property type="protein sequence ID" value="VEA69787.1"/>
    <property type="molecule type" value="Genomic_DNA"/>
</dbReference>
<evidence type="ECO:0000256" key="1">
    <source>
        <dbReference type="SAM" id="MobiDB-lite"/>
    </source>
</evidence>
<dbReference type="Proteomes" id="UP000271603">
    <property type="component" value="Chromosome"/>
</dbReference>
<dbReference type="AlphaFoldDB" id="A0A447QIB4"/>
<evidence type="ECO:0000313" key="3">
    <source>
        <dbReference type="Proteomes" id="UP000271603"/>
    </source>
</evidence>
<sequence>MDKKKIEAEKPCVRRNKTKIPPSWQLNEAQREFIEDLWQDDAPESPTPRPAQKDALSELSRRPTAWQPVRFYLVSVTISFCPSSWQPFSLL</sequence>
<gene>
    <name evidence="2" type="ORF">NCTC9419_01274</name>
</gene>
<name>A0A447QIB4_SERRU</name>
<reference evidence="2 3" key="1">
    <citation type="submission" date="2018-12" db="EMBL/GenBank/DDBJ databases">
        <authorList>
            <consortium name="Pathogen Informatics"/>
        </authorList>
    </citation>
    <scope>NUCLEOTIDE SEQUENCE [LARGE SCALE GENOMIC DNA]</scope>
    <source>
        <strain evidence="2 3">NCTC9419</strain>
    </source>
</reference>
<protein>
    <submittedName>
        <fullName evidence="2">Uncharacterized protein</fullName>
    </submittedName>
</protein>
<accession>A0A447QIB4</accession>